<keyword evidence="4" id="KW-0645">Protease</keyword>
<feature type="transmembrane region" description="Helical" evidence="2">
    <location>
        <begin position="114"/>
        <end position="135"/>
    </location>
</feature>
<keyword evidence="2" id="KW-0812">Transmembrane</keyword>
<feature type="transmembrane region" description="Helical" evidence="2">
    <location>
        <begin position="250"/>
        <end position="272"/>
    </location>
</feature>
<proteinExistence type="inferred from homology"/>
<feature type="transmembrane region" description="Helical" evidence="2">
    <location>
        <begin position="83"/>
        <end position="108"/>
    </location>
</feature>
<sequence>MTPVKTSRKKLTVNLAVFIAIVLLSGWIGLGIDQFLASPDEESLAMLVWLVAPFLTIAVFLLLRRASLADLKLLPHFRGNSRWYLFALVSYPLVAVLVFLVGYLTGWIDFQDFVLSKIALAFIVGIIPSVIKNFFEEVCWRGYLTSAISKVTSNNWIIYLVVGFVWGSWHIPYYLFMLPGDGFSMIWSGSRWTLCLLSVVAMIFWSIQLIELRRITQSIWPCIISHSVQNTLLNTILLEGHARMIPGKEFIIAPTVGILSILFNLAFTYLILQQKKEKI</sequence>
<keyword evidence="4" id="KW-0378">Hydrolase</keyword>
<feature type="transmembrane region" description="Helical" evidence="2">
    <location>
        <begin position="44"/>
        <end position="63"/>
    </location>
</feature>
<dbReference type="InterPro" id="IPR042150">
    <property type="entry name" value="MmRce1-like"/>
</dbReference>
<dbReference type="Proteomes" id="UP000664601">
    <property type="component" value="Unassembled WGS sequence"/>
</dbReference>
<evidence type="ECO:0000313" key="5">
    <source>
        <dbReference type="Proteomes" id="UP000664601"/>
    </source>
</evidence>
<keyword evidence="2" id="KW-0472">Membrane</keyword>
<keyword evidence="2" id="KW-1133">Transmembrane helix</keyword>
<name>A0ABS3LES3_9ENTE</name>
<feature type="transmembrane region" description="Helical" evidence="2">
    <location>
        <begin position="189"/>
        <end position="207"/>
    </location>
</feature>
<keyword evidence="4" id="KW-0482">Metalloprotease</keyword>
<feature type="transmembrane region" description="Helical" evidence="2">
    <location>
        <begin position="156"/>
        <end position="177"/>
    </location>
</feature>
<evidence type="ECO:0000259" key="3">
    <source>
        <dbReference type="Pfam" id="PF02517"/>
    </source>
</evidence>
<dbReference type="PANTHER" id="PTHR35797">
    <property type="entry name" value="PROTEASE-RELATED"/>
    <property type="match status" value="1"/>
</dbReference>
<organism evidence="4 5">
    <name type="scientific">Candidatus Enterococcus moelleringii</name>
    <dbReference type="NCBI Taxonomy" id="2815325"/>
    <lineage>
        <taxon>Bacteria</taxon>
        <taxon>Bacillati</taxon>
        <taxon>Bacillota</taxon>
        <taxon>Bacilli</taxon>
        <taxon>Lactobacillales</taxon>
        <taxon>Enterococcaceae</taxon>
        <taxon>Enterococcus</taxon>
    </lineage>
</organism>
<reference evidence="4 5" key="1">
    <citation type="submission" date="2021-03" db="EMBL/GenBank/DDBJ databases">
        <title>Enterococcal diversity collection.</title>
        <authorList>
            <person name="Gilmore M.S."/>
            <person name="Schwartzman J."/>
            <person name="Van Tyne D."/>
            <person name="Martin M."/>
            <person name="Earl A.M."/>
            <person name="Manson A.L."/>
            <person name="Straub T."/>
            <person name="Salamzade R."/>
            <person name="Saavedra J."/>
            <person name="Lebreton F."/>
            <person name="Prichula J."/>
            <person name="Schaufler K."/>
            <person name="Gaca A."/>
            <person name="Sgardioli B."/>
            <person name="Wagenaar J."/>
            <person name="Strong T."/>
        </authorList>
    </citation>
    <scope>NUCLEOTIDE SEQUENCE [LARGE SCALE GENOMIC DNA]</scope>
    <source>
        <strain evidence="4 5">669A</strain>
    </source>
</reference>
<dbReference type="RefSeq" id="WP_207673795.1">
    <property type="nucleotide sequence ID" value="NZ_JAFREM010000018.1"/>
</dbReference>
<evidence type="ECO:0000256" key="2">
    <source>
        <dbReference type="SAM" id="Phobius"/>
    </source>
</evidence>
<protein>
    <submittedName>
        <fullName evidence="4">CPBP family intramembrane metalloprotease</fullName>
    </submittedName>
</protein>
<comment type="caution">
    <text evidence="4">The sequence shown here is derived from an EMBL/GenBank/DDBJ whole genome shotgun (WGS) entry which is preliminary data.</text>
</comment>
<gene>
    <name evidence="4" type="ORF">JZO70_11920</name>
</gene>
<dbReference type="EMBL" id="JAFREM010000018">
    <property type="protein sequence ID" value="MBO1306874.1"/>
    <property type="molecule type" value="Genomic_DNA"/>
</dbReference>
<accession>A0ABS3LES3</accession>
<dbReference type="Pfam" id="PF02517">
    <property type="entry name" value="Rce1-like"/>
    <property type="match status" value="1"/>
</dbReference>
<feature type="domain" description="CAAX prenyl protease 2/Lysostaphin resistance protein A-like" evidence="3">
    <location>
        <begin position="122"/>
        <end position="231"/>
    </location>
</feature>
<keyword evidence="5" id="KW-1185">Reference proteome</keyword>
<dbReference type="GO" id="GO:0008237">
    <property type="term" value="F:metallopeptidase activity"/>
    <property type="evidence" value="ECO:0007669"/>
    <property type="project" value="UniProtKB-KW"/>
</dbReference>
<evidence type="ECO:0000313" key="4">
    <source>
        <dbReference type="EMBL" id="MBO1306874.1"/>
    </source>
</evidence>
<dbReference type="InterPro" id="IPR003675">
    <property type="entry name" value="Rce1/LyrA-like_dom"/>
</dbReference>
<dbReference type="PANTHER" id="PTHR35797:SF1">
    <property type="entry name" value="PROTEASE"/>
    <property type="match status" value="1"/>
</dbReference>
<feature type="transmembrane region" description="Helical" evidence="2">
    <location>
        <begin position="12"/>
        <end position="32"/>
    </location>
</feature>
<evidence type="ECO:0000256" key="1">
    <source>
        <dbReference type="ARBA" id="ARBA00009067"/>
    </source>
</evidence>
<comment type="similarity">
    <text evidence="1">Belongs to the UPF0177 family.</text>
</comment>